<dbReference type="InterPro" id="IPR016181">
    <property type="entry name" value="Acyl_CoA_acyltransferase"/>
</dbReference>
<reference evidence="2 3" key="1">
    <citation type="submission" date="2020-04" db="EMBL/GenBank/DDBJ databases">
        <title>Pseudoalteromonas caenipelagi sp. nov., isolated from a tidal flat.</title>
        <authorList>
            <person name="Park S."/>
            <person name="Yoon J.-H."/>
        </authorList>
    </citation>
    <scope>NUCLEOTIDE SEQUENCE [LARGE SCALE GENOMIC DNA]</scope>
    <source>
        <strain evidence="2 3">JBTF-M23</strain>
    </source>
</reference>
<proteinExistence type="predicted"/>
<evidence type="ECO:0000259" key="1">
    <source>
        <dbReference type="Pfam" id="PF13302"/>
    </source>
</evidence>
<dbReference type="PANTHER" id="PTHR43792:SF1">
    <property type="entry name" value="N-ACETYLTRANSFERASE DOMAIN-CONTAINING PROTEIN"/>
    <property type="match status" value="1"/>
</dbReference>
<dbReference type="InterPro" id="IPR051531">
    <property type="entry name" value="N-acetyltransferase"/>
</dbReference>
<dbReference type="PANTHER" id="PTHR43792">
    <property type="entry name" value="GNAT FAMILY, PUTATIVE (AFU_ORTHOLOGUE AFUA_3G00765)-RELATED-RELATED"/>
    <property type="match status" value="1"/>
</dbReference>
<dbReference type="EMBL" id="JABBPG010000001">
    <property type="protein sequence ID" value="NOU49078.1"/>
    <property type="molecule type" value="Genomic_DNA"/>
</dbReference>
<dbReference type="Proteomes" id="UP000586305">
    <property type="component" value="Unassembled WGS sequence"/>
</dbReference>
<organism evidence="2 3">
    <name type="scientific">Pseudoalteromonas caenipelagi</name>
    <dbReference type="NCBI Taxonomy" id="2726988"/>
    <lineage>
        <taxon>Bacteria</taxon>
        <taxon>Pseudomonadati</taxon>
        <taxon>Pseudomonadota</taxon>
        <taxon>Gammaproteobacteria</taxon>
        <taxon>Alteromonadales</taxon>
        <taxon>Pseudoalteromonadaceae</taxon>
        <taxon>Pseudoalteromonas</taxon>
    </lineage>
</organism>
<dbReference type="Pfam" id="PF13302">
    <property type="entry name" value="Acetyltransf_3"/>
    <property type="match status" value="1"/>
</dbReference>
<evidence type="ECO:0000313" key="2">
    <source>
        <dbReference type="EMBL" id="NOU49078.1"/>
    </source>
</evidence>
<sequence length="154" mass="17585">MLKPITYRDMTTLHTLLNDPLISKFNDYGESISSSEIKALIQWDLEQSYLGLGVRLSINCETSGMIGCIGLYEYNRELSEVYLGFELSPLHWGQGIMREAIECVITNIGQLININRDIKLLARVQVKNLRSVKLLERQGFIKLENSEYSKLVSL</sequence>
<feature type="domain" description="N-acetyltransferase" evidence="1">
    <location>
        <begin position="2"/>
        <end position="140"/>
    </location>
</feature>
<name>A0A849V817_9GAMM</name>
<dbReference type="GO" id="GO:0016747">
    <property type="term" value="F:acyltransferase activity, transferring groups other than amino-acyl groups"/>
    <property type="evidence" value="ECO:0007669"/>
    <property type="project" value="InterPro"/>
</dbReference>
<keyword evidence="2" id="KW-0808">Transferase</keyword>
<dbReference type="InterPro" id="IPR000182">
    <property type="entry name" value="GNAT_dom"/>
</dbReference>
<gene>
    <name evidence="2" type="ORF">HG263_00745</name>
</gene>
<protein>
    <submittedName>
        <fullName evidence="2">GNAT family N-acetyltransferase</fullName>
    </submittedName>
</protein>
<dbReference type="Gene3D" id="3.40.630.30">
    <property type="match status" value="1"/>
</dbReference>
<dbReference type="AlphaFoldDB" id="A0A849V817"/>
<keyword evidence="3" id="KW-1185">Reference proteome</keyword>
<accession>A0A849V817</accession>
<evidence type="ECO:0000313" key="3">
    <source>
        <dbReference type="Proteomes" id="UP000586305"/>
    </source>
</evidence>
<dbReference type="SUPFAM" id="SSF55729">
    <property type="entry name" value="Acyl-CoA N-acyltransferases (Nat)"/>
    <property type="match status" value="1"/>
</dbReference>
<comment type="caution">
    <text evidence="2">The sequence shown here is derived from an EMBL/GenBank/DDBJ whole genome shotgun (WGS) entry which is preliminary data.</text>
</comment>
<dbReference type="RefSeq" id="WP_171624179.1">
    <property type="nucleotide sequence ID" value="NZ_JABBPG010000001.1"/>
</dbReference>